<dbReference type="RefSeq" id="XP_005838013.1">
    <property type="nucleotide sequence ID" value="XM_005837956.1"/>
</dbReference>
<protein>
    <submittedName>
        <fullName evidence="1 2">Uncharacterized protein</fullName>
    </submittedName>
</protein>
<reference evidence="3" key="2">
    <citation type="submission" date="2012-11" db="EMBL/GenBank/DDBJ databases">
        <authorList>
            <person name="Kuo A."/>
            <person name="Curtis B.A."/>
            <person name="Tanifuji G."/>
            <person name="Burki F."/>
            <person name="Gruber A."/>
            <person name="Irimia M."/>
            <person name="Maruyama S."/>
            <person name="Arias M.C."/>
            <person name="Ball S.G."/>
            <person name="Gile G.H."/>
            <person name="Hirakawa Y."/>
            <person name="Hopkins J.F."/>
            <person name="Rensing S.A."/>
            <person name="Schmutz J."/>
            <person name="Symeonidi A."/>
            <person name="Elias M."/>
            <person name="Eveleigh R.J."/>
            <person name="Herman E.K."/>
            <person name="Klute M.J."/>
            <person name="Nakayama T."/>
            <person name="Obornik M."/>
            <person name="Reyes-Prieto A."/>
            <person name="Armbrust E.V."/>
            <person name="Aves S.J."/>
            <person name="Beiko R.G."/>
            <person name="Coutinho P."/>
            <person name="Dacks J.B."/>
            <person name="Durnford D.G."/>
            <person name="Fast N.M."/>
            <person name="Green B.R."/>
            <person name="Grisdale C."/>
            <person name="Hempe F."/>
            <person name="Henrissat B."/>
            <person name="Hoppner M.P."/>
            <person name="Ishida K.-I."/>
            <person name="Kim E."/>
            <person name="Koreny L."/>
            <person name="Kroth P.G."/>
            <person name="Liu Y."/>
            <person name="Malik S.-B."/>
            <person name="Maier U.G."/>
            <person name="McRose D."/>
            <person name="Mock T."/>
            <person name="Neilson J.A."/>
            <person name="Onodera N.T."/>
            <person name="Poole A.M."/>
            <person name="Pritham E.J."/>
            <person name="Richards T.A."/>
            <person name="Rocap G."/>
            <person name="Roy S.W."/>
            <person name="Sarai C."/>
            <person name="Schaack S."/>
            <person name="Shirato S."/>
            <person name="Slamovits C.H."/>
            <person name="Spencer D.F."/>
            <person name="Suzuki S."/>
            <person name="Worden A.Z."/>
            <person name="Zauner S."/>
            <person name="Barry K."/>
            <person name="Bell C."/>
            <person name="Bharti A.K."/>
            <person name="Crow J.A."/>
            <person name="Grimwood J."/>
            <person name="Kramer R."/>
            <person name="Lindquist E."/>
            <person name="Lucas S."/>
            <person name="Salamov A."/>
            <person name="McFadden G.I."/>
            <person name="Lane C.E."/>
            <person name="Keeling P.J."/>
            <person name="Gray M.W."/>
            <person name="Grigoriev I.V."/>
            <person name="Archibald J.M."/>
        </authorList>
    </citation>
    <scope>NUCLEOTIDE SEQUENCE</scope>
    <source>
        <strain evidence="3">CCMP2712</strain>
    </source>
</reference>
<dbReference type="PaxDb" id="55529-EKX51033"/>
<dbReference type="HOGENOM" id="CLU_2854405_0_0_1"/>
<reference evidence="2" key="3">
    <citation type="submission" date="2016-03" db="UniProtKB">
        <authorList>
            <consortium name="EnsemblProtists"/>
        </authorList>
    </citation>
    <scope>IDENTIFICATION</scope>
</reference>
<name>L1JSH3_GUITC</name>
<gene>
    <name evidence="1" type="ORF">GUITHDRAFT_150964</name>
</gene>
<dbReference type="EMBL" id="JH992976">
    <property type="protein sequence ID" value="EKX51033.1"/>
    <property type="molecule type" value="Genomic_DNA"/>
</dbReference>
<dbReference type="EnsemblProtists" id="EKX51033">
    <property type="protein sequence ID" value="EKX51033"/>
    <property type="gene ID" value="GUITHDRAFT_150964"/>
</dbReference>
<evidence type="ECO:0000313" key="1">
    <source>
        <dbReference type="EMBL" id="EKX51033.1"/>
    </source>
</evidence>
<accession>L1JSH3</accession>
<organism evidence="1">
    <name type="scientific">Guillardia theta (strain CCMP2712)</name>
    <name type="common">Cryptophyte</name>
    <dbReference type="NCBI Taxonomy" id="905079"/>
    <lineage>
        <taxon>Eukaryota</taxon>
        <taxon>Cryptophyceae</taxon>
        <taxon>Pyrenomonadales</taxon>
        <taxon>Geminigeraceae</taxon>
        <taxon>Guillardia</taxon>
    </lineage>
</organism>
<dbReference type="GeneID" id="17307790"/>
<dbReference type="Proteomes" id="UP000011087">
    <property type="component" value="Unassembled WGS sequence"/>
</dbReference>
<proteinExistence type="predicted"/>
<evidence type="ECO:0000313" key="3">
    <source>
        <dbReference type="Proteomes" id="UP000011087"/>
    </source>
</evidence>
<sequence length="65" mass="7435">MQTKKLGGNFVKKNDQKLVAFSNSMLHLTCKECKKEEVTVGDMMSSRRNFSAQTDTRLKIRLLQA</sequence>
<reference evidence="1 3" key="1">
    <citation type="journal article" date="2012" name="Nature">
        <title>Algal genomes reveal evolutionary mosaicism and the fate of nucleomorphs.</title>
        <authorList>
            <consortium name="DOE Joint Genome Institute"/>
            <person name="Curtis B.A."/>
            <person name="Tanifuji G."/>
            <person name="Burki F."/>
            <person name="Gruber A."/>
            <person name="Irimia M."/>
            <person name="Maruyama S."/>
            <person name="Arias M.C."/>
            <person name="Ball S.G."/>
            <person name="Gile G.H."/>
            <person name="Hirakawa Y."/>
            <person name="Hopkins J.F."/>
            <person name="Kuo A."/>
            <person name="Rensing S.A."/>
            <person name="Schmutz J."/>
            <person name="Symeonidi A."/>
            <person name="Elias M."/>
            <person name="Eveleigh R.J."/>
            <person name="Herman E.K."/>
            <person name="Klute M.J."/>
            <person name="Nakayama T."/>
            <person name="Obornik M."/>
            <person name="Reyes-Prieto A."/>
            <person name="Armbrust E.V."/>
            <person name="Aves S.J."/>
            <person name="Beiko R.G."/>
            <person name="Coutinho P."/>
            <person name="Dacks J.B."/>
            <person name="Durnford D.G."/>
            <person name="Fast N.M."/>
            <person name="Green B.R."/>
            <person name="Grisdale C.J."/>
            <person name="Hempel F."/>
            <person name="Henrissat B."/>
            <person name="Hoppner M.P."/>
            <person name="Ishida K."/>
            <person name="Kim E."/>
            <person name="Koreny L."/>
            <person name="Kroth P.G."/>
            <person name="Liu Y."/>
            <person name="Malik S.B."/>
            <person name="Maier U.G."/>
            <person name="McRose D."/>
            <person name="Mock T."/>
            <person name="Neilson J.A."/>
            <person name="Onodera N.T."/>
            <person name="Poole A.M."/>
            <person name="Pritham E.J."/>
            <person name="Richards T.A."/>
            <person name="Rocap G."/>
            <person name="Roy S.W."/>
            <person name="Sarai C."/>
            <person name="Schaack S."/>
            <person name="Shirato S."/>
            <person name="Slamovits C.H."/>
            <person name="Spencer D.F."/>
            <person name="Suzuki S."/>
            <person name="Worden A.Z."/>
            <person name="Zauner S."/>
            <person name="Barry K."/>
            <person name="Bell C."/>
            <person name="Bharti A.K."/>
            <person name="Crow J.A."/>
            <person name="Grimwood J."/>
            <person name="Kramer R."/>
            <person name="Lindquist E."/>
            <person name="Lucas S."/>
            <person name="Salamov A."/>
            <person name="McFadden G.I."/>
            <person name="Lane C.E."/>
            <person name="Keeling P.J."/>
            <person name="Gray M.W."/>
            <person name="Grigoriev I.V."/>
            <person name="Archibald J.M."/>
        </authorList>
    </citation>
    <scope>NUCLEOTIDE SEQUENCE</scope>
    <source>
        <strain evidence="1 3">CCMP2712</strain>
    </source>
</reference>
<evidence type="ECO:0000313" key="2">
    <source>
        <dbReference type="EnsemblProtists" id="EKX51033"/>
    </source>
</evidence>
<keyword evidence="3" id="KW-1185">Reference proteome</keyword>
<dbReference type="AlphaFoldDB" id="L1JSH3"/>
<dbReference type="KEGG" id="gtt:GUITHDRAFT_150964"/>